<name>Q91TP7_TUHV1</name>
<feature type="transmembrane region" description="Helical" evidence="1">
    <location>
        <begin position="20"/>
        <end position="35"/>
    </location>
</feature>
<organismHost>
    <name type="scientific">Tupaia belangeri</name>
    <name type="common">Common tree shrew</name>
    <name type="synonym">Tupaia glis belangeri</name>
    <dbReference type="NCBI Taxonomy" id="37347"/>
</organismHost>
<keyword evidence="1" id="KW-0812">Transmembrane</keyword>
<keyword evidence="1" id="KW-0472">Membrane</keyword>
<dbReference type="KEGG" id="vg:921113"/>
<sequence length="69" mass="7697">MWCPLLPLVRLSDDRESGRVLVLLVSLFLVAYLLFQDLTELLLDSGYVCGERPPDRLESGGSPMNSSSR</sequence>
<keyword evidence="3" id="KW-1185">Reference proteome</keyword>
<dbReference type="RefSeq" id="NP_116395.1">
    <property type="nucleotide sequence ID" value="NC_002794.1"/>
</dbReference>
<dbReference type="EMBL" id="AF281817">
    <property type="protein sequence ID" value="AAK57090.1"/>
    <property type="molecule type" value="Genomic_DNA"/>
</dbReference>
<protein>
    <submittedName>
        <fullName evidence="2">T43.3</fullName>
    </submittedName>
</protein>
<evidence type="ECO:0000256" key="1">
    <source>
        <dbReference type="SAM" id="Phobius"/>
    </source>
</evidence>
<evidence type="ECO:0000313" key="2">
    <source>
        <dbReference type="EMBL" id="AAK57090.1"/>
    </source>
</evidence>
<proteinExistence type="predicted"/>
<accession>Q91TP7</accession>
<keyword evidence="1" id="KW-1133">Transmembrane helix</keyword>
<reference evidence="2 3" key="1">
    <citation type="journal article" date="2001" name="J. Virol.">
        <title>Analysis and characterization of the complete genome of tupaia (tree shrew) herpesvirus.</title>
        <authorList>
            <person name="Bahr U."/>
            <person name="Darai G."/>
        </authorList>
    </citation>
    <scope>NUCLEOTIDE SEQUENCE [LARGE SCALE GENOMIC DNA]</scope>
    <source>
        <strain evidence="2">2</strain>
    </source>
</reference>
<evidence type="ECO:0000313" key="3">
    <source>
        <dbReference type="Proteomes" id="UP000137095"/>
    </source>
</evidence>
<dbReference type="Proteomes" id="UP000137095">
    <property type="component" value="Segment"/>
</dbReference>
<dbReference type="GeneID" id="921113"/>
<organism evidence="2 3">
    <name type="scientific">Tupaiid herpesvirus 1 (strain 1)</name>
    <name type="common">TuHV-1</name>
    <name type="synonym">Herpesvirus tupaia (strain 1)</name>
    <dbReference type="NCBI Taxonomy" id="10397"/>
    <lineage>
        <taxon>Viruses</taxon>
        <taxon>Duplodnaviria</taxon>
        <taxon>Heunggongvirae</taxon>
        <taxon>Peploviricota</taxon>
        <taxon>Herviviricetes</taxon>
        <taxon>Herpesvirales</taxon>
        <taxon>Orthoherpesviridae</taxon>
        <taxon>Betaherpesvirinae</taxon>
        <taxon>Quwivirus</taxon>
        <taxon>Quwivirus tupaiidbeta1</taxon>
    </lineage>
</organism>